<accession>A0A9D2CH88</accession>
<organism evidence="2 3">
    <name type="scientific">Candidatus Olsenella excrementavium</name>
    <dbReference type="NCBI Taxonomy" id="2838709"/>
    <lineage>
        <taxon>Bacteria</taxon>
        <taxon>Bacillati</taxon>
        <taxon>Actinomycetota</taxon>
        <taxon>Coriobacteriia</taxon>
        <taxon>Coriobacteriales</taxon>
        <taxon>Atopobiaceae</taxon>
        <taxon>Olsenella</taxon>
    </lineage>
</organism>
<name>A0A9D2CH88_9ACTN</name>
<reference evidence="2" key="1">
    <citation type="journal article" date="2021" name="PeerJ">
        <title>Extensive microbial diversity within the chicken gut microbiome revealed by metagenomics and culture.</title>
        <authorList>
            <person name="Gilroy R."/>
            <person name="Ravi A."/>
            <person name="Getino M."/>
            <person name="Pursley I."/>
            <person name="Horton D.L."/>
            <person name="Alikhan N.F."/>
            <person name="Baker D."/>
            <person name="Gharbi K."/>
            <person name="Hall N."/>
            <person name="Watson M."/>
            <person name="Adriaenssens E.M."/>
            <person name="Foster-Nyarko E."/>
            <person name="Jarju S."/>
            <person name="Secka A."/>
            <person name="Antonio M."/>
            <person name="Oren A."/>
            <person name="Chaudhuri R.R."/>
            <person name="La Ragione R."/>
            <person name="Hildebrand F."/>
            <person name="Pallen M.J."/>
        </authorList>
    </citation>
    <scope>NUCLEOTIDE SEQUENCE</scope>
    <source>
        <strain evidence="2">ChiHjej10B9-743</strain>
    </source>
</reference>
<evidence type="ECO:0008006" key="4">
    <source>
        <dbReference type="Google" id="ProtNLM"/>
    </source>
</evidence>
<dbReference type="Proteomes" id="UP000824133">
    <property type="component" value="Unassembled WGS sequence"/>
</dbReference>
<feature type="signal peptide" evidence="1">
    <location>
        <begin position="1"/>
        <end position="20"/>
    </location>
</feature>
<sequence length="166" mass="17409">MRARTAIAALLAATIALPLAGCFGLPGLGDVADQAEDFASQAQELADTLSGVEWGKVSRLVVRDAQTGEVVRELTDQAQIEGAFESLSGENGLASEPEGNAEYAFELWQPETQKAGQDAADLDEVKVLEVTTYEGSPVVELEVSPIGLRLHLSSRAAADSLRALAG</sequence>
<feature type="chain" id="PRO_5038669624" description="Secreted protein" evidence="1">
    <location>
        <begin position="21"/>
        <end position="166"/>
    </location>
</feature>
<dbReference type="AlphaFoldDB" id="A0A9D2CH88"/>
<protein>
    <recommendedName>
        <fullName evidence="4">Secreted protein</fullName>
    </recommendedName>
</protein>
<gene>
    <name evidence="2" type="ORF">IAA42_01640</name>
</gene>
<proteinExistence type="predicted"/>
<keyword evidence="1" id="KW-0732">Signal</keyword>
<reference evidence="2" key="2">
    <citation type="submission" date="2021-04" db="EMBL/GenBank/DDBJ databases">
        <authorList>
            <person name="Gilroy R."/>
        </authorList>
    </citation>
    <scope>NUCLEOTIDE SEQUENCE</scope>
    <source>
        <strain evidence="2">ChiHjej10B9-743</strain>
    </source>
</reference>
<evidence type="ECO:0000313" key="2">
    <source>
        <dbReference type="EMBL" id="HIY79126.1"/>
    </source>
</evidence>
<comment type="caution">
    <text evidence="2">The sequence shown here is derived from an EMBL/GenBank/DDBJ whole genome shotgun (WGS) entry which is preliminary data.</text>
</comment>
<dbReference type="EMBL" id="DXCP01000008">
    <property type="protein sequence ID" value="HIY79126.1"/>
    <property type="molecule type" value="Genomic_DNA"/>
</dbReference>
<evidence type="ECO:0000256" key="1">
    <source>
        <dbReference type="SAM" id="SignalP"/>
    </source>
</evidence>
<evidence type="ECO:0000313" key="3">
    <source>
        <dbReference type="Proteomes" id="UP000824133"/>
    </source>
</evidence>